<reference evidence="3" key="1">
    <citation type="submission" date="2019-09" db="EMBL/GenBank/DDBJ databases">
        <title>Characterisation of the sponge microbiome using genome-centric metagenomics.</title>
        <authorList>
            <person name="Engelberts J.P."/>
            <person name="Robbins S.J."/>
            <person name="De Goeij J.M."/>
            <person name="Aranda M."/>
            <person name="Bell S.C."/>
            <person name="Webster N.S."/>
        </authorList>
    </citation>
    <scope>NUCLEOTIDE SEQUENCE</scope>
    <source>
        <strain evidence="3">SB0662_bin_9</strain>
    </source>
</reference>
<dbReference type="PROSITE" id="PS50966">
    <property type="entry name" value="ZF_SWIM"/>
    <property type="match status" value="1"/>
</dbReference>
<dbReference type="InterPro" id="IPR007527">
    <property type="entry name" value="Znf_SWIM"/>
</dbReference>
<name>A0A6B1DMB2_9CHLR</name>
<dbReference type="AlphaFoldDB" id="A0A6B1DMB2"/>
<dbReference type="GO" id="GO:0008270">
    <property type="term" value="F:zinc ion binding"/>
    <property type="evidence" value="ECO:0007669"/>
    <property type="project" value="UniProtKB-KW"/>
</dbReference>
<comment type="caution">
    <text evidence="3">The sequence shown here is derived from an EMBL/GenBank/DDBJ whole genome shotgun (WGS) entry which is preliminary data.</text>
</comment>
<evidence type="ECO:0000259" key="2">
    <source>
        <dbReference type="PROSITE" id="PS50966"/>
    </source>
</evidence>
<gene>
    <name evidence="3" type="ORF">F4Y08_01175</name>
</gene>
<keyword evidence="1" id="KW-0863">Zinc-finger</keyword>
<keyword evidence="1" id="KW-0479">Metal-binding</keyword>
<evidence type="ECO:0000313" key="3">
    <source>
        <dbReference type="EMBL" id="MYD88939.1"/>
    </source>
</evidence>
<keyword evidence="1" id="KW-0862">Zinc</keyword>
<protein>
    <recommendedName>
        <fullName evidence="2">SWIM-type domain-containing protein</fullName>
    </recommendedName>
</protein>
<evidence type="ECO:0000256" key="1">
    <source>
        <dbReference type="PROSITE-ProRule" id="PRU00325"/>
    </source>
</evidence>
<sequence length="224" mass="24714">MLVDFGPRPWTRRVCCTERCQNQSVLDTVGHPGLIRLQQVNVRFNENETVLKPCIWRTKPRVGGVEIMGNPFPAVNEEAISDWVGPRSFQLGRSYLEDGAILEPRLQGNTLQASCQGSMYQPYRVWVAYSAEGIEKAHCSCPVGGGGRCKHVGALLAAWLDQPDAFRAVEQPDAKLEQLGKSELIVLIRQMLQVQPNLEVLLEAALPGATGAARRSIRKVAVGR</sequence>
<accession>A0A6B1DMB2</accession>
<proteinExistence type="predicted"/>
<feature type="domain" description="SWIM-type" evidence="2">
    <location>
        <begin position="123"/>
        <end position="160"/>
    </location>
</feature>
<dbReference type="Pfam" id="PF04434">
    <property type="entry name" value="SWIM"/>
    <property type="match status" value="1"/>
</dbReference>
<dbReference type="EMBL" id="VXPY01000010">
    <property type="protein sequence ID" value="MYD88939.1"/>
    <property type="molecule type" value="Genomic_DNA"/>
</dbReference>
<organism evidence="3">
    <name type="scientific">Caldilineaceae bacterium SB0662_bin_9</name>
    <dbReference type="NCBI Taxonomy" id="2605258"/>
    <lineage>
        <taxon>Bacteria</taxon>
        <taxon>Bacillati</taxon>
        <taxon>Chloroflexota</taxon>
        <taxon>Caldilineae</taxon>
        <taxon>Caldilineales</taxon>
        <taxon>Caldilineaceae</taxon>
    </lineage>
</organism>